<feature type="non-terminal residue" evidence="3">
    <location>
        <position position="173"/>
    </location>
</feature>
<keyword evidence="2" id="KW-0812">Transmembrane</keyword>
<feature type="transmembrane region" description="Helical" evidence="2">
    <location>
        <begin position="20"/>
        <end position="46"/>
    </location>
</feature>
<feature type="compositionally biased region" description="Polar residues" evidence="1">
    <location>
        <begin position="85"/>
        <end position="127"/>
    </location>
</feature>
<dbReference type="EMBL" id="MKKU01001263">
    <property type="protein sequence ID" value="RNE96446.1"/>
    <property type="molecule type" value="Genomic_DNA"/>
</dbReference>
<sequence length="173" mass="18144">MTSTVAPTSTVVPTGKSKGVPAWAIAAIAAAGALLVGIVIGIICCLRGKKHSPRELDRDQSFRNPVAPGRSLSNADKFQPGGLQRQPSIRDTGLRSQVSQSALRRINSRNMADSAATNTIGGMQRQPSLRGRGGVPDQTPDQVPGGTQRQQSFRGRGGVPDQTPDQVPGGTQR</sequence>
<keyword evidence="2" id="KW-1133">Transmembrane helix</keyword>
<evidence type="ECO:0000313" key="4">
    <source>
        <dbReference type="Proteomes" id="UP000284403"/>
    </source>
</evidence>
<feature type="compositionally biased region" description="Polar residues" evidence="1">
    <location>
        <begin position="163"/>
        <end position="173"/>
    </location>
</feature>
<organism evidence="3 4">
    <name type="scientific">Trypanosoma conorhini</name>
    <dbReference type="NCBI Taxonomy" id="83891"/>
    <lineage>
        <taxon>Eukaryota</taxon>
        <taxon>Discoba</taxon>
        <taxon>Euglenozoa</taxon>
        <taxon>Kinetoplastea</taxon>
        <taxon>Metakinetoplastina</taxon>
        <taxon>Trypanosomatida</taxon>
        <taxon>Trypanosomatidae</taxon>
        <taxon>Trypanosoma</taxon>
    </lineage>
</organism>
<evidence type="ECO:0000256" key="2">
    <source>
        <dbReference type="SAM" id="Phobius"/>
    </source>
</evidence>
<accession>A0A3R7LZ76</accession>
<dbReference type="RefSeq" id="XP_029223341.1">
    <property type="nucleotide sequence ID" value="XM_029376545.1"/>
</dbReference>
<reference evidence="3 4" key="1">
    <citation type="journal article" date="2018" name="BMC Genomics">
        <title>Genomic comparison of Trypanosoma conorhini and Trypanosoma rangeli to Trypanosoma cruzi strains of high and low virulence.</title>
        <authorList>
            <person name="Bradwell K.R."/>
            <person name="Koparde V.N."/>
            <person name="Matveyev A.V."/>
            <person name="Serrano M.G."/>
            <person name="Alves J.M."/>
            <person name="Parikh H."/>
            <person name="Huang B."/>
            <person name="Lee V."/>
            <person name="Espinosa-Alvarez O."/>
            <person name="Ortiz P.A."/>
            <person name="Costa-Martins A.G."/>
            <person name="Teixeira M.M."/>
            <person name="Buck G.A."/>
        </authorList>
    </citation>
    <scope>NUCLEOTIDE SEQUENCE [LARGE SCALE GENOMIC DNA]</scope>
    <source>
        <strain evidence="3 4">025E</strain>
    </source>
</reference>
<feature type="compositionally biased region" description="Polar residues" evidence="1">
    <location>
        <begin position="139"/>
        <end position="153"/>
    </location>
</feature>
<comment type="caution">
    <text evidence="3">The sequence shown here is derived from an EMBL/GenBank/DDBJ whole genome shotgun (WGS) entry which is preliminary data.</text>
</comment>
<dbReference type="GeneID" id="40323347"/>
<evidence type="ECO:0000256" key="1">
    <source>
        <dbReference type="SAM" id="MobiDB-lite"/>
    </source>
</evidence>
<keyword evidence="4" id="KW-1185">Reference proteome</keyword>
<protein>
    <submittedName>
        <fullName evidence="3">Uncharacterized protein</fullName>
    </submittedName>
</protein>
<gene>
    <name evidence="3" type="ORF">Tco025E_09736</name>
</gene>
<dbReference type="AlphaFoldDB" id="A0A3R7LZ76"/>
<dbReference type="Proteomes" id="UP000284403">
    <property type="component" value="Unassembled WGS sequence"/>
</dbReference>
<name>A0A3R7LZ76_9TRYP</name>
<feature type="region of interest" description="Disordered" evidence="1">
    <location>
        <begin position="53"/>
        <end position="173"/>
    </location>
</feature>
<evidence type="ECO:0000313" key="3">
    <source>
        <dbReference type="EMBL" id="RNE96446.1"/>
    </source>
</evidence>
<dbReference type="OrthoDB" id="10653154at2759"/>
<proteinExistence type="predicted"/>
<keyword evidence="2" id="KW-0472">Membrane</keyword>